<dbReference type="EMBL" id="BAAAZC010000019">
    <property type="protein sequence ID" value="GAA3974177.1"/>
    <property type="molecule type" value="Genomic_DNA"/>
</dbReference>
<protein>
    <recommendedName>
        <fullName evidence="1">DUF5615 domain-containing protein</fullName>
    </recommendedName>
</protein>
<dbReference type="Pfam" id="PF18480">
    <property type="entry name" value="DUF5615"/>
    <property type="match status" value="1"/>
</dbReference>
<dbReference type="InterPro" id="IPR041049">
    <property type="entry name" value="DUF5615"/>
</dbReference>
<sequence length="108" mass="12439">MKLLLDENLPKKLKLDFIDHEIYTVADKGWNGIKNGELLKLLIAENFDALLTFDKNLQYQQNFKKYTITVFVLSAPINTYLELTKLTPKIKDHLNTDGYLNGPIILIS</sequence>
<evidence type="ECO:0000313" key="3">
    <source>
        <dbReference type="Proteomes" id="UP001500742"/>
    </source>
</evidence>
<gene>
    <name evidence="2" type="ORF">GCM10022210_25590</name>
</gene>
<accession>A0ABP7PZU3</accession>
<comment type="caution">
    <text evidence="2">The sequence shown here is derived from an EMBL/GenBank/DDBJ whole genome shotgun (WGS) entry which is preliminary data.</text>
</comment>
<keyword evidence="3" id="KW-1185">Reference proteome</keyword>
<evidence type="ECO:0000259" key="1">
    <source>
        <dbReference type="Pfam" id="PF18480"/>
    </source>
</evidence>
<dbReference type="RefSeq" id="WP_259087876.1">
    <property type="nucleotide sequence ID" value="NZ_BAAAZC010000019.1"/>
</dbReference>
<proteinExistence type="predicted"/>
<name>A0ABP7PZU3_9SPHI</name>
<reference evidence="3" key="1">
    <citation type="journal article" date="2019" name="Int. J. Syst. Evol. Microbiol.">
        <title>The Global Catalogue of Microorganisms (GCM) 10K type strain sequencing project: providing services to taxonomists for standard genome sequencing and annotation.</title>
        <authorList>
            <consortium name="The Broad Institute Genomics Platform"/>
            <consortium name="The Broad Institute Genome Sequencing Center for Infectious Disease"/>
            <person name="Wu L."/>
            <person name="Ma J."/>
        </authorList>
    </citation>
    <scope>NUCLEOTIDE SEQUENCE [LARGE SCALE GENOMIC DNA]</scope>
    <source>
        <strain evidence="3">JCM 16601</strain>
    </source>
</reference>
<dbReference type="Proteomes" id="UP001500742">
    <property type="component" value="Unassembled WGS sequence"/>
</dbReference>
<feature type="domain" description="DUF5615" evidence="1">
    <location>
        <begin position="1"/>
        <end position="57"/>
    </location>
</feature>
<evidence type="ECO:0000313" key="2">
    <source>
        <dbReference type="EMBL" id="GAA3974177.1"/>
    </source>
</evidence>
<organism evidence="2 3">
    <name type="scientific">Mucilaginibacter dorajii</name>
    <dbReference type="NCBI Taxonomy" id="692994"/>
    <lineage>
        <taxon>Bacteria</taxon>
        <taxon>Pseudomonadati</taxon>
        <taxon>Bacteroidota</taxon>
        <taxon>Sphingobacteriia</taxon>
        <taxon>Sphingobacteriales</taxon>
        <taxon>Sphingobacteriaceae</taxon>
        <taxon>Mucilaginibacter</taxon>
    </lineage>
</organism>